<dbReference type="Proteomes" id="UP000504606">
    <property type="component" value="Unplaced"/>
</dbReference>
<evidence type="ECO:0000313" key="6">
    <source>
        <dbReference type="RefSeq" id="XP_026281232.1"/>
    </source>
</evidence>
<evidence type="ECO:0000313" key="5">
    <source>
        <dbReference type="Proteomes" id="UP000504606"/>
    </source>
</evidence>
<dbReference type="RefSeq" id="XP_026281232.1">
    <property type="nucleotide sequence ID" value="XM_026425447.2"/>
</dbReference>
<accession>A0A6J1SJ08</accession>
<reference evidence="6 7" key="1">
    <citation type="submission" date="2025-04" db="UniProtKB">
        <authorList>
            <consortium name="RefSeq"/>
        </authorList>
    </citation>
    <scope>IDENTIFICATION</scope>
    <source>
        <tissue evidence="6 7">Whole organism</tissue>
    </source>
</reference>
<evidence type="ECO:0000256" key="4">
    <source>
        <dbReference type="SAM" id="Phobius"/>
    </source>
</evidence>
<sequence length="160" mass="18215">MEQPKEVDIYRDTPLRFIGYTNEVGEAFRPLIPKTVVNLSYASAFLYVLADVRDKVVKMKKSLSAVDETASYTHKKVIIAGADTLLWQTLASIAIPGFTINRICVANYYLLKKTTKLPKPTRKYITTAVGLLSIPFIIHPIDNLTTYSMDNTIRKWYHKD</sequence>
<evidence type="ECO:0000313" key="7">
    <source>
        <dbReference type="RefSeq" id="XP_052129757.1"/>
    </source>
</evidence>
<dbReference type="GO" id="GO:0000266">
    <property type="term" value="P:mitochondrial fission"/>
    <property type="evidence" value="ECO:0007669"/>
    <property type="project" value="TreeGrafter"/>
</dbReference>
<dbReference type="PANTHER" id="PTHR11001:SF2">
    <property type="entry name" value="MITOCHONDRIAL FISSION PROCESS PROTEIN 1"/>
    <property type="match status" value="1"/>
</dbReference>
<evidence type="ECO:0000256" key="2">
    <source>
        <dbReference type="ARBA" id="ARBA00017835"/>
    </source>
</evidence>
<dbReference type="InterPro" id="IPR019560">
    <property type="entry name" value="Mitochondrial_18_kDa_protein"/>
</dbReference>
<keyword evidence="4" id="KW-1133">Transmembrane helix</keyword>
<dbReference type="PANTHER" id="PTHR11001">
    <property type="entry name" value="MITOCHONDRIAL FISSION PROCESS PROTEIN 1"/>
    <property type="match status" value="1"/>
</dbReference>
<dbReference type="RefSeq" id="XP_052129757.1">
    <property type="nucleotide sequence ID" value="XM_052273797.1"/>
</dbReference>
<evidence type="ECO:0000256" key="1">
    <source>
        <dbReference type="ARBA" id="ARBA00009224"/>
    </source>
</evidence>
<dbReference type="OrthoDB" id="424969at2759"/>
<keyword evidence="4" id="KW-0812">Transmembrane</keyword>
<dbReference type="Pfam" id="PF10558">
    <property type="entry name" value="MTP18"/>
    <property type="match status" value="1"/>
</dbReference>
<organism evidence="5 7">
    <name type="scientific">Frankliniella occidentalis</name>
    <name type="common">Western flower thrips</name>
    <name type="synonym">Euthrips occidentalis</name>
    <dbReference type="NCBI Taxonomy" id="133901"/>
    <lineage>
        <taxon>Eukaryota</taxon>
        <taxon>Metazoa</taxon>
        <taxon>Ecdysozoa</taxon>
        <taxon>Arthropoda</taxon>
        <taxon>Hexapoda</taxon>
        <taxon>Insecta</taxon>
        <taxon>Pterygota</taxon>
        <taxon>Neoptera</taxon>
        <taxon>Paraneoptera</taxon>
        <taxon>Thysanoptera</taxon>
        <taxon>Terebrantia</taxon>
        <taxon>Thripoidea</taxon>
        <taxon>Thripidae</taxon>
        <taxon>Frankliniella</taxon>
    </lineage>
</organism>
<evidence type="ECO:0000256" key="3">
    <source>
        <dbReference type="ARBA" id="ARBA00029631"/>
    </source>
</evidence>
<proteinExistence type="inferred from homology"/>
<protein>
    <recommendedName>
        <fullName evidence="2">Mitochondrial fission process protein 1</fullName>
    </recommendedName>
    <alternativeName>
        <fullName evidence="3">Mitochondrial 18 kDa protein</fullName>
    </alternativeName>
</protein>
<keyword evidence="5" id="KW-1185">Reference proteome</keyword>
<comment type="similarity">
    <text evidence="1">Belongs to the MTFP1 family.</text>
</comment>
<feature type="transmembrane region" description="Helical" evidence="4">
    <location>
        <begin position="123"/>
        <end position="141"/>
    </location>
</feature>
<gene>
    <name evidence="6 7" type="primary">LOC113208451</name>
</gene>
<feature type="transmembrane region" description="Helical" evidence="4">
    <location>
        <begin position="85"/>
        <end position="111"/>
    </location>
</feature>
<keyword evidence="4" id="KW-0472">Membrane</keyword>
<dbReference type="KEGG" id="foc:113208451"/>
<dbReference type="AlphaFoldDB" id="A0A6J1SJ08"/>
<name>A0A6J1SJ08_FRAOC</name>
<dbReference type="GeneID" id="113208451"/>
<dbReference type="GO" id="GO:0005739">
    <property type="term" value="C:mitochondrion"/>
    <property type="evidence" value="ECO:0007669"/>
    <property type="project" value="TreeGrafter"/>
</dbReference>